<dbReference type="InterPro" id="IPR029063">
    <property type="entry name" value="SAM-dependent_MTases_sf"/>
</dbReference>
<dbReference type="AlphaFoldDB" id="A0A410G1J5"/>
<proteinExistence type="predicted"/>
<dbReference type="PANTHER" id="PTHR32183">
    <property type="match status" value="1"/>
</dbReference>
<evidence type="ECO:0000256" key="1">
    <source>
        <dbReference type="ARBA" id="ARBA00022553"/>
    </source>
</evidence>
<dbReference type="Gene3D" id="3.40.50.150">
    <property type="entry name" value="Vaccinia Virus protein VP39"/>
    <property type="match status" value="1"/>
</dbReference>
<dbReference type="InterPro" id="IPR008854">
    <property type="entry name" value="TPMT"/>
</dbReference>
<reference evidence="5 6" key="1">
    <citation type="submission" date="2019-01" db="EMBL/GenBank/DDBJ databases">
        <title>Complete genome sequencing of Aequorivita sp. H23M31.</title>
        <authorList>
            <person name="Bae J.-W."/>
        </authorList>
    </citation>
    <scope>NUCLEOTIDE SEQUENCE [LARGE SCALE GENOMIC DNA]</scope>
    <source>
        <strain evidence="5 6">H23M31</strain>
    </source>
</reference>
<dbReference type="Pfam" id="PF05724">
    <property type="entry name" value="TPMT"/>
    <property type="match status" value="1"/>
</dbReference>
<keyword evidence="3 5" id="KW-0808">Transferase</keyword>
<keyword evidence="2 5" id="KW-0489">Methyltransferase</keyword>
<dbReference type="PANTHER" id="PTHR32183:SF6">
    <property type="entry name" value="CYSTEINE SULFINATE DESULFINASE_CYSTEINE DESULFURASE AND RELATED ENZYMES"/>
    <property type="match status" value="1"/>
</dbReference>
<evidence type="ECO:0000313" key="5">
    <source>
        <dbReference type="EMBL" id="QAA81115.1"/>
    </source>
</evidence>
<organism evidence="5 6">
    <name type="scientific">Aequorivita ciconiae</name>
    <dbReference type="NCBI Taxonomy" id="2494375"/>
    <lineage>
        <taxon>Bacteria</taxon>
        <taxon>Pseudomonadati</taxon>
        <taxon>Bacteroidota</taxon>
        <taxon>Flavobacteriia</taxon>
        <taxon>Flavobacteriales</taxon>
        <taxon>Flavobacteriaceae</taxon>
        <taxon>Aequorivita</taxon>
    </lineage>
</organism>
<keyword evidence="4" id="KW-0949">S-adenosyl-L-methionine</keyword>
<evidence type="ECO:0000256" key="2">
    <source>
        <dbReference type="ARBA" id="ARBA00022603"/>
    </source>
</evidence>
<dbReference type="EMBL" id="CP034951">
    <property type="protein sequence ID" value="QAA81115.1"/>
    <property type="molecule type" value="Genomic_DNA"/>
</dbReference>
<dbReference type="RefSeq" id="WP_128249506.1">
    <property type="nucleotide sequence ID" value="NZ_CP034951.1"/>
</dbReference>
<dbReference type="GO" id="GO:0032259">
    <property type="term" value="P:methylation"/>
    <property type="evidence" value="ECO:0007669"/>
    <property type="project" value="UniProtKB-KW"/>
</dbReference>
<dbReference type="Proteomes" id="UP000285517">
    <property type="component" value="Chromosome"/>
</dbReference>
<evidence type="ECO:0000313" key="6">
    <source>
        <dbReference type="Proteomes" id="UP000285517"/>
    </source>
</evidence>
<dbReference type="SUPFAM" id="SSF53335">
    <property type="entry name" value="S-adenosyl-L-methionine-dependent methyltransferases"/>
    <property type="match status" value="1"/>
</dbReference>
<dbReference type="PROSITE" id="PS51585">
    <property type="entry name" value="SAM_MT_TPMT"/>
    <property type="match status" value="1"/>
</dbReference>
<dbReference type="KEGG" id="aev:EI546_04945"/>
<evidence type="ECO:0000256" key="4">
    <source>
        <dbReference type="ARBA" id="ARBA00022691"/>
    </source>
</evidence>
<dbReference type="CDD" id="cd02440">
    <property type="entry name" value="AdoMet_MTases"/>
    <property type="match status" value="1"/>
</dbReference>
<keyword evidence="1" id="KW-0597">Phosphoprotein</keyword>
<accession>A0A410G1J5</accession>
<gene>
    <name evidence="5" type="ORF">EI546_04945</name>
</gene>
<sequence length="195" mass="22634">MNLDESFWSERYLSGQTGWDIGYVSTPLKEYIDQLSDTDLKILIPGAGNSYEAEYLYNKGFKNVSVIDISKIPLENLLERIPEFPKENLLHMDFFDLNETYDLILEQTFFCAQNPELRKKYVSKMHDLLRPNGKLVGVLFNIPLNNDKPPFGGNKSEYRSLFENKFIIVIMETAYNSIPQRDGNELFVKMIKKGE</sequence>
<keyword evidence="6" id="KW-1185">Reference proteome</keyword>
<dbReference type="GO" id="GO:0008757">
    <property type="term" value="F:S-adenosylmethionine-dependent methyltransferase activity"/>
    <property type="evidence" value="ECO:0007669"/>
    <property type="project" value="InterPro"/>
</dbReference>
<evidence type="ECO:0000256" key="3">
    <source>
        <dbReference type="ARBA" id="ARBA00022679"/>
    </source>
</evidence>
<name>A0A410G1J5_9FLAO</name>
<dbReference type="OrthoDB" id="9778208at2"/>
<protein>
    <submittedName>
        <fullName evidence="5">Methyltransferase domain-containing protein</fullName>
    </submittedName>
</protein>